<feature type="repeat" description="TPR" evidence="3">
    <location>
        <begin position="181"/>
        <end position="214"/>
    </location>
</feature>
<organism evidence="4">
    <name type="scientific">Clostridium tertium</name>
    <dbReference type="NCBI Taxonomy" id="1559"/>
    <lineage>
        <taxon>Bacteria</taxon>
        <taxon>Bacillati</taxon>
        <taxon>Bacillota</taxon>
        <taxon>Clostridia</taxon>
        <taxon>Eubacteriales</taxon>
        <taxon>Clostridiaceae</taxon>
        <taxon>Clostridium</taxon>
    </lineage>
</organism>
<feature type="repeat" description="TPR" evidence="3">
    <location>
        <begin position="11"/>
        <end position="44"/>
    </location>
</feature>
<dbReference type="SMART" id="SM00028">
    <property type="entry name" value="TPR"/>
    <property type="match status" value="11"/>
</dbReference>
<dbReference type="PANTHER" id="PTHR44858">
    <property type="entry name" value="TETRATRICOPEPTIDE REPEAT PROTEIN 6"/>
    <property type="match status" value="1"/>
</dbReference>
<evidence type="ECO:0000313" key="4">
    <source>
        <dbReference type="EMBL" id="VYT86139.1"/>
    </source>
</evidence>
<gene>
    <name evidence="4" type="primary">yrrB_1</name>
    <name evidence="4" type="ORF">CTLFYP3_00858</name>
</gene>
<dbReference type="Pfam" id="PF14559">
    <property type="entry name" value="TPR_19"/>
    <property type="match status" value="1"/>
</dbReference>
<keyword evidence="2 3" id="KW-0802">TPR repeat</keyword>
<keyword evidence="1" id="KW-0677">Repeat</keyword>
<protein>
    <submittedName>
        <fullName evidence="4">TPR repeat-containing protein YrrB</fullName>
    </submittedName>
</protein>
<dbReference type="Pfam" id="PF13432">
    <property type="entry name" value="TPR_16"/>
    <property type="match status" value="1"/>
</dbReference>
<dbReference type="InterPro" id="IPR050498">
    <property type="entry name" value="Ycf3"/>
</dbReference>
<evidence type="ECO:0000256" key="2">
    <source>
        <dbReference type="ARBA" id="ARBA00022803"/>
    </source>
</evidence>
<dbReference type="Pfam" id="PF13181">
    <property type="entry name" value="TPR_8"/>
    <property type="match status" value="1"/>
</dbReference>
<reference evidence="4" key="1">
    <citation type="submission" date="2019-11" db="EMBL/GenBank/DDBJ databases">
        <authorList>
            <person name="Feng L."/>
        </authorList>
    </citation>
    <scope>NUCLEOTIDE SEQUENCE</scope>
    <source>
        <strain evidence="4">CTertiumLFYP3</strain>
    </source>
</reference>
<evidence type="ECO:0000256" key="1">
    <source>
        <dbReference type="ARBA" id="ARBA00022737"/>
    </source>
</evidence>
<accession>A0A6N3A2F2</accession>
<evidence type="ECO:0000256" key="3">
    <source>
        <dbReference type="PROSITE-ProRule" id="PRU00339"/>
    </source>
</evidence>
<dbReference type="InterPro" id="IPR011990">
    <property type="entry name" value="TPR-like_helical_dom_sf"/>
</dbReference>
<feature type="repeat" description="TPR" evidence="3">
    <location>
        <begin position="79"/>
        <end position="112"/>
    </location>
</feature>
<dbReference type="InterPro" id="IPR019734">
    <property type="entry name" value="TPR_rpt"/>
</dbReference>
<name>A0A6N3A2F2_9CLOT</name>
<dbReference type="SUPFAM" id="SSF48452">
    <property type="entry name" value="TPR-like"/>
    <property type="match status" value="3"/>
</dbReference>
<sequence>MGIELEDAPEILELNQLGGMMLASGKYEEAIKYFTKANKTDPNDIETYFNIGRAYGAMENYDEAETYFKKVILLDKGNPMVYFELGNIAFMKDNFEKGLENYNKAVSYGYDDPSLYFNLGMLYEEAENYPFAIRNYTKAISMDKFNAEYRIRQVVAFMKNENYDEALAALDEVNDFCPDIFEGYHYKFEIYCAQENYEEAEKIIDKAIKLFPKDVSFIYDKINLENLKGNYDLALKMIEEVKLMDGFEIEIRNLEFEMAKIYAQKEDNDKVVKALKSAISYEEEEVDYEARYFLMNVYLSIEDYSNLLKEASFLSEKEEGEVEYIIAAMYYKGLSLNKLGKYEEAKKQYDYCKRVFRNLSIADPTNINIFMFRVLCYKDTKDYKKALELLDYIENLKEENGDIYAIRSSIYKELGDEDKAKENINKAKKYNKLFNDI</sequence>
<dbReference type="AlphaFoldDB" id="A0A6N3A2F2"/>
<dbReference type="Gene3D" id="1.25.40.10">
    <property type="entry name" value="Tetratricopeptide repeat domain"/>
    <property type="match status" value="3"/>
</dbReference>
<feature type="repeat" description="TPR" evidence="3">
    <location>
        <begin position="45"/>
        <end position="78"/>
    </location>
</feature>
<proteinExistence type="predicted"/>
<dbReference type="RefSeq" id="WP_156625324.1">
    <property type="nucleotide sequence ID" value="NZ_CACRTO010000008.1"/>
</dbReference>
<feature type="repeat" description="TPR" evidence="3">
    <location>
        <begin position="113"/>
        <end position="146"/>
    </location>
</feature>
<dbReference type="EMBL" id="CACRTO010000008">
    <property type="protein sequence ID" value="VYT86139.1"/>
    <property type="molecule type" value="Genomic_DNA"/>
</dbReference>
<dbReference type="PROSITE" id="PS50005">
    <property type="entry name" value="TPR"/>
    <property type="match status" value="5"/>
</dbReference>
<dbReference type="Pfam" id="PF13174">
    <property type="entry name" value="TPR_6"/>
    <property type="match status" value="1"/>
</dbReference>
<dbReference type="PANTHER" id="PTHR44858:SF1">
    <property type="entry name" value="UDP-N-ACETYLGLUCOSAMINE--PEPTIDE N-ACETYLGLUCOSAMINYLTRANSFERASE SPINDLY-RELATED"/>
    <property type="match status" value="1"/>
</dbReference>